<keyword evidence="10" id="KW-0732">Signal</keyword>
<keyword evidence="16 18" id="KW-0046">Antibiotic resistance</keyword>
<protein>
    <recommendedName>
        <fullName evidence="5 18">Beta-lactamase</fullName>
        <ecNumber evidence="5 18">3.5.2.6</ecNumber>
    </recommendedName>
</protein>
<dbReference type="InterPro" id="IPR050515">
    <property type="entry name" value="Beta-lactam/transpept"/>
</dbReference>
<dbReference type="PANTHER" id="PTHR30627">
    <property type="entry name" value="PEPTIDOGLYCAN D,D-TRANSPEPTIDASE"/>
    <property type="match status" value="1"/>
</dbReference>
<comment type="similarity">
    <text evidence="3">Belongs to the transpeptidase family.</text>
</comment>
<evidence type="ECO:0000256" key="4">
    <source>
        <dbReference type="ARBA" id="ARBA00007898"/>
    </source>
</evidence>
<dbReference type="EMBL" id="CADCTB010000177">
    <property type="protein sequence ID" value="CAA9263532.1"/>
    <property type="molecule type" value="Genomic_DNA"/>
</dbReference>
<feature type="domain" description="Penicillin-binding protein transpeptidase" evidence="19">
    <location>
        <begin position="274"/>
        <end position="618"/>
    </location>
</feature>
<keyword evidence="15" id="KW-0472">Membrane</keyword>
<dbReference type="GO" id="GO:0006508">
    <property type="term" value="P:proteolysis"/>
    <property type="evidence" value="ECO:0007669"/>
    <property type="project" value="UniProtKB-KW"/>
</dbReference>
<sequence length="642" mass="68559">MTQDSSRLRLGVLGMVVLSLFCALSARLWYLQVLASPTLAVEAQHNSVAVVYTEAPRGRILDRNGKVLADNRVVLALVANREEVGKRPEVLDRLSALIGVPVNVLNERMADERYSLFKPVPVAVDVPKDKLIYVREHQGDFPGIQGVQVTERVYPHGALAAHVLGTVGEINDEELGPRKAAGYKAGDTIGKSGIELTYETDLRGEPEISKLEVDSVGRVQRSLGGQPAVQGNDVRLTIDLDIQRAAEDSLAQGIVLARKSTDFLTGKPFLAPGGSVVVTDPRNGSVLAMASNPAFNPNEFTNGISVRRFAELNDPAGHYPLNNRAIQGLYAPGSTFKLATSIAGLRAGLITPRDTYNDQGAYTVVGQRSATFTNARGARNGLVDVAKALTVSSDVFYYWLGERFWDGRGSLGQAAIQDVGRSLGMGEYTDIDLPFESNGRVSDPAGRQKLHKDNPEAFPYPEWYTGDNLNIAVGQGDTAITPLQLTNAYASFINGGTVYAPHVGDAVLDRQGQEIRRVEAKVLRRVEIPASIREPLLAGFRGVVADPLGTGFGVFSGFPLAAFPVAGKTGTAEVGGKQDTSLFTAYAPADSPRYAVSAVLEESGLGASAAGPVVRRVFEAIAVKEGISTAPPADVNRVDGRD</sequence>
<dbReference type="GO" id="GO:0005886">
    <property type="term" value="C:plasma membrane"/>
    <property type="evidence" value="ECO:0007669"/>
    <property type="project" value="UniProtKB-SubCell"/>
</dbReference>
<dbReference type="SUPFAM" id="SSF56601">
    <property type="entry name" value="beta-lactamase/transpeptidase-like"/>
    <property type="match status" value="1"/>
</dbReference>
<evidence type="ECO:0000256" key="1">
    <source>
        <dbReference type="ARBA" id="ARBA00004167"/>
    </source>
</evidence>
<comment type="catalytic activity">
    <reaction evidence="18">
        <text>a beta-lactam + H2O = a substituted beta-amino acid</text>
        <dbReference type="Rhea" id="RHEA:20401"/>
        <dbReference type="ChEBI" id="CHEBI:15377"/>
        <dbReference type="ChEBI" id="CHEBI:35627"/>
        <dbReference type="ChEBI" id="CHEBI:140347"/>
        <dbReference type="EC" id="3.5.2.6"/>
    </reaction>
</comment>
<keyword evidence="9" id="KW-0812">Transmembrane</keyword>
<organism evidence="21">
    <name type="scientific">uncultured Acidimicrobiales bacterium</name>
    <dbReference type="NCBI Taxonomy" id="310071"/>
    <lineage>
        <taxon>Bacteria</taxon>
        <taxon>Bacillati</taxon>
        <taxon>Actinomycetota</taxon>
        <taxon>Acidimicrobiia</taxon>
        <taxon>Acidimicrobiales</taxon>
        <taxon>environmental samples</taxon>
    </lineage>
</organism>
<evidence type="ECO:0000313" key="21">
    <source>
        <dbReference type="EMBL" id="CAA9263532.1"/>
    </source>
</evidence>
<evidence type="ECO:0000256" key="7">
    <source>
        <dbReference type="ARBA" id="ARBA00022519"/>
    </source>
</evidence>
<comment type="subcellular location">
    <subcellularLocation>
        <location evidence="2">Cell membrane</location>
    </subcellularLocation>
    <subcellularLocation>
        <location evidence="1">Membrane</location>
        <topology evidence="1">Single-pass membrane protein</topology>
    </subcellularLocation>
</comment>
<dbReference type="GO" id="GO:0071555">
    <property type="term" value="P:cell wall organization"/>
    <property type="evidence" value="ECO:0007669"/>
    <property type="project" value="UniProtKB-KW"/>
</dbReference>
<proteinExistence type="inferred from homology"/>
<dbReference type="EC" id="3.5.2.6" evidence="5 18"/>
<dbReference type="GO" id="GO:0009252">
    <property type="term" value="P:peptidoglycan biosynthetic process"/>
    <property type="evidence" value="ECO:0007669"/>
    <property type="project" value="UniProtKB-KW"/>
</dbReference>
<dbReference type="GO" id="GO:0009002">
    <property type="term" value="F:serine-type D-Ala-D-Ala carboxypeptidase activity"/>
    <property type="evidence" value="ECO:0007669"/>
    <property type="project" value="InterPro"/>
</dbReference>
<evidence type="ECO:0000256" key="11">
    <source>
        <dbReference type="ARBA" id="ARBA00022801"/>
    </source>
</evidence>
<keyword evidence="8" id="KW-0645">Protease</keyword>
<evidence type="ECO:0000256" key="8">
    <source>
        <dbReference type="ARBA" id="ARBA00022670"/>
    </source>
</evidence>
<dbReference type="GO" id="GO:0071972">
    <property type="term" value="F:peptidoglycan L,D-transpeptidase activity"/>
    <property type="evidence" value="ECO:0007669"/>
    <property type="project" value="TreeGrafter"/>
</dbReference>
<dbReference type="InterPro" id="IPR002137">
    <property type="entry name" value="Beta-lactam_class-D_AS"/>
</dbReference>
<keyword evidence="17" id="KW-0961">Cell wall biogenesis/degradation</keyword>
<evidence type="ECO:0000256" key="2">
    <source>
        <dbReference type="ARBA" id="ARBA00004236"/>
    </source>
</evidence>
<evidence type="ECO:0000256" key="16">
    <source>
        <dbReference type="ARBA" id="ARBA00023251"/>
    </source>
</evidence>
<dbReference type="NCBIfam" id="TIGR03423">
    <property type="entry name" value="pbp2_mrdA"/>
    <property type="match status" value="1"/>
</dbReference>
<dbReference type="GO" id="GO:0017001">
    <property type="term" value="P:antibiotic catabolic process"/>
    <property type="evidence" value="ECO:0007669"/>
    <property type="project" value="InterPro"/>
</dbReference>
<dbReference type="Pfam" id="PF00905">
    <property type="entry name" value="Transpeptidase"/>
    <property type="match status" value="1"/>
</dbReference>
<keyword evidence="13" id="KW-0573">Peptidoglycan synthesis</keyword>
<evidence type="ECO:0000259" key="20">
    <source>
        <dbReference type="Pfam" id="PF03717"/>
    </source>
</evidence>
<feature type="domain" description="Penicillin-binding protein dimerisation" evidence="20">
    <location>
        <begin position="53"/>
        <end position="221"/>
    </location>
</feature>
<evidence type="ECO:0000256" key="9">
    <source>
        <dbReference type="ARBA" id="ARBA00022692"/>
    </source>
</evidence>
<dbReference type="GO" id="GO:0008360">
    <property type="term" value="P:regulation of cell shape"/>
    <property type="evidence" value="ECO:0007669"/>
    <property type="project" value="UniProtKB-KW"/>
</dbReference>
<dbReference type="Gene3D" id="3.90.1310.10">
    <property type="entry name" value="Penicillin-binding protein 2a (Domain 2)"/>
    <property type="match status" value="1"/>
</dbReference>
<dbReference type="Gene3D" id="3.30.1390.30">
    <property type="entry name" value="Penicillin-binding protein 2a, domain 3"/>
    <property type="match status" value="1"/>
</dbReference>
<dbReference type="GO" id="GO:0046677">
    <property type="term" value="P:response to antibiotic"/>
    <property type="evidence" value="ECO:0007669"/>
    <property type="project" value="UniProtKB-UniRule"/>
</dbReference>
<dbReference type="PANTHER" id="PTHR30627:SF2">
    <property type="entry name" value="PEPTIDOGLYCAN D,D-TRANSPEPTIDASE MRDA"/>
    <property type="match status" value="1"/>
</dbReference>
<dbReference type="InterPro" id="IPR001460">
    <property type="entry name" value="PCN-bd_Tpept"/>
</dbReference>
<evidence type="ECO:0000256" key="10">
    <source>
        <dbReference type="ARBA" id="ARBA00022729"/>
    </source>
</evidence>
<keyword evidence="7" id="KW-0997">Cell inner membrane</keyword>
<dbReference type="GO" id="GO:0008800">
    <property type="term" value="F:beta-lactamase activity"/>
    <property type="evidence" value="ECO:0007669"/>
    <property type="project" value="UniProtKB-UniRule"/>
</dbReference>
<dbReference type="Gene3D" id="3.40.710.10">
    <property type="entry name" value="DD-peptidase/beta-lactamase superfamily"/>
    <property type="match status" value="1"/>
</dbReference>
<evidence type="ECO:0000256" key="18">
    <source>
        <dbReference type="RuleBase" id="RU361140"/>
    </source>
</evidence>
<keyword evidence="12" id="KW-0133">Cell shape</keyword>
<evidence type="ECO:0000256" key="3">
    <source>
        <dbReference type="ARBA" id="ARBA00007171"/>
    </source>
</evidence>
<keyword evidence="21" id="KW-0121">Carboxypeptidase</keyword>
<evidence type="ECO:0000259" key="19">
    <source>
        <dbReference type="Pfam" id="PF00905"/>
    </source>
</evidence>
<evidence type="ECO:0000256" key="14">
    <source>
        <dbReference type="ARBA" id="ARBA00022989"/>
    </source>
</evidence>
<keyword evidence="14" id="KW-1133">Transmembrane helix</keyword>
<keyword evidence="6" id="KW-1003">Cell membrane</keyword>
<dbReference type="InterPro" id="IPR012338">
    <property type="entry name" value="Beta-lactam/transpept-like"/>
</dbReference>
<dbReference type="InterPro" id="IPR017790">
    <property type="entry name" value="Penicillin-binding_protein_2"/>
</dbReference>
<evidence type="ECO:0000256" key="13">
    <source>
        <dbReference type="ARBA" id="ARBA00022984"/>
    </source>
</evidence>
<comment type="similarity">
    <text evidence="4 18">Belongs to the class-D beta-lactamase family.</text>
</comment>
<keyword evidence="11 18" id="KW-0378">Hydrolase</keyword>
<accession>A0A6J4IZC7</accession>
<dbReference type="GO" id="GO:0008658">
    <property type="term" value="F:penicillin binding"/>
    <property type="evidence" value="ECO:0007669"/>
    <property type="project" value="InterPro"/>
</dbReference>
<dbReference type="InterPro" id="IPR036138">
    <property type="entry name" value="PBP_dimer_sf"/>
</dbReference>
<evidence type="ECO:0000256" key="6">
    <source>
        <dbReference type="ARBA" id="ARBA00022475"/>
    </source>
</evidence>
<evidence type="ECO:0000256" key="17">
    <source>
        <dbReference type="ARBA" id="ARBA00023316"/>
    </source>
</evidence>
<dbReference type="SUPFAM" id="SSF56519">
    <property type="entry name" value="Penicillin binding protein dimerisation domain"/>
    <property type="match status" value="1"/>
</dbReference>
<dbReference type="PROSITE" id="PS00337">
    <property type="entry name" value="BETA_LACTAMASE_D"/>
    <property type="match status" value="1"/>
</dbReference>
<evidence type="ECO:0000256" key="15">
    <source>
        <dbReference type="ARBA" id="ARBA00023136"/>
    </source>
</evidence>
<dbReference type="AlphaFoldDB" id="A0A6J4IZC7"/>
<reference evidence="21" key="1">
    <citation type="submission" date="2020-02" db="EMBL/GenBank/DDBJ databases">
        <authorList>
            <person name="Meier V. D."/>
        </authorList>
    </citation>
    <scope>NUCLEOTIDE SEQUENCE</scope>
    <source>
        <strain evidence="21">AVDCRST_MAG10</strain>
    </source>
</reference>
<dbReference type="InterPro" id="IPR005311">
    <property type="entry name" value="PBP_dimer"/>
</dbReference>
<evidence type="ECO:0000256" key="12">
    <source>
        <dbReference type="ARBA" id="ARBA00022960"/>
    </source>
</evidence>
<gene>
    <name evidence="21" type="ORF">AVDCRST_MAG10-2889</name>
</gene>
<dbReference type="Pfam" id="PF03717">
    <property type="entry name" value="PBP_dimer"/>
    <property type="match status" value="1"/>
</dbReference>
<name>A0A6J4IZC7_9ACTN</name>
<evidence type="ECO:0000256" key="5">
    <source>
        <dbReference type="ARBA" id="ARBA00012865"/>
    </source>
</evidence>